<comment type="subcellular location">
    <subcellularLocation>
        <location evidence="1 9">Cell membrane</location>
        <topology evidence="1 9">Multi-pass membrane protein</topology>
    </subcellularLocation>
</comment>
<reference evidence="10" key="1">
    <citation type="submission" date="2018-11" db="EMBL/GenBank/DDBJ databases">
        <authorList>
            <consortium name="Pathogen Informatics"/>
        </authorList>
    </citation>
    <scope>NUCLEOTIDE SEQUENCE</scope>
</reference>
<keyword evidence="3" id="KW-1003">Cell membrane</keyword>
<dbReference type="GO" id="GO:0005886">
    <property type="term" value="C:plasma membrane"/>
    <property type="evidence" value="ECO:0007669"/>
    <property type="project" value="UniProtKB-SubCell"/>
</dbReference>
<dbReference type="GO" id="GO:0005243">
    <property type="term" value="F:gap junction channel activity"/>
    <property type="evidence" value="ECO:0007669"/>
    <property type="project" value="TreeGrafter"/>
</dbReference>
<keyword evidence="7 9" id="KW-0472">Membrane</keyword>
<evidence type="ECO:0000256" key="5">
    <source>
        <dbReference type="ARBA" id="ARBA00022989"/>
    </source>
</evidence>
<evidence type="ECO:0000256" key="4">
    <source>
        <dbReference type="ARBA" id="ARBA00022692"/>
    </source>
</evidence>
<dbReference type="PRINTS" id="PR01262">
    <property type="entry name" value="INNEXIN"/>
</dbReference>
<dbReference type="AlphaFoldDB" id="A0A3S5FH04"/>
<comment type="similarity">
    <text evidence="9">Belongs to the pannexin family.</text>
</comment>
<evidence type="ECO:0000256" key="1">
    <source>
        <dbReference type="ARBA" id="ARBA00004651"/>
    </source>
</evidence>
<comment type="caution">
    <text evidence="10">The sequence shown here is derived from an EMBL/GenBank/DDBJ whole genome shotgun (WGS) entry which is preliminary data.</text>
</comment>
<keyword evidence="5 9" id="KW-1133">Transmembrane helix</keyword>
<evidence type="ECO:0000256" key="2">
    <source>
        <dbReference type="ARBA" id="ARBA00022448"/>
    </source>
</evidence>
<dbReference type="PANTHER" id="PTHR11893">
    <property type="entry name" value="INNEXIN"/>
    <property type="match status" value="1"/>
</dbReference>
<keyword evidence="2 9" id="KW-0813">Transport</keyword>
<keyword evidence="4 9" id="KW-0812">Transmembrane</keyword>
<dbReference type="GO" id="GO:0005921">
    <property type="term" value="C:gap junction"/>
    <property type="evidence" value="ECO:0007669"/>
    <property type="project" value="UniProtKB-UniRule"/>
</dbReference>
<gene>
    <name evidence="9" type="primary">inx</name>
    <name evidence="10" type="ORF">PXEA_LOCUS34888</name>
</gene>
<evidence type="ECO:0000313" key="11">
    <source>
        <dbReference type="Proteomes" id="UP000784294"/>
    </source>
</evidence>
<feature type="transmembrane region" description="Helical" evidence="9">
    <location>
        <begin position="291"/>
        <end position="312"/>
    </location>
</feature>
<evidence type="ECO:0000256" key="8">
    <source>
        <dbReference type="ARBA" id="ARBA00023303"/>
    </source>
</evidence>
<dbReference type="Proteomes" id="UP000784294">
    <property type="component" value="Unassembled WGS sequence"/>
</dbReference>
<dbReference type="InterPro" id="IPR000990">
    <property type="entry name" value="Innexin"/>
</dbReference>
<dbReference type="EMBL" id="CAAALY010269379">
    <property type="protein sequence ID" value="VEL41448.1"/>
    <property type="molecule type" value="Genomic_DNA"/>
</dbReference>
<dbReference type="Pfam" id="PF00876">
    <property type="entry name" value="Innexin"/>
    <property type="match status" value="1"/>
</dbReference>
<comment type="function">
    <text evidence="9">Structural component of the gap junctions.</text>
</comment>
<keyword evidence="11" id="KW-1185">Reference proteome</keyword>
<organism evidence="10 11">
    <name type="scientific">Protopolystoma xenopodis</name>
    <dbReference type="NCBI Taxonomy" id="117903"/>
    <lineage>
        <taxon>Eukaryota</taxon>
        <taxon>Metazoa</taxon>
        <taxon>Spiralia</taxon>
        <taxon>Lophotrochozoa</taxon>
        <taxon>Platyhelminthes</taxon>
        <taxon>Monogenea</taxon>
        <taxon>Polyopisthocotylea</taxon>
        <taxon>Polystomatidea</taxon>
        <taxon>Polystomatidae</taxon>
        <taxon>Protopolystoma</taxon>
    </lineage>
</organism>
<dbReference type="PANTHER" id="PTHR11893:SF36">
    <property type="entry name" value="INNEXIN-5"/>
    <property type="match status" value="1"/>
</dbReference>
<sequence length="328" mass="38032">MRHVSPISVRRDVTHKYSLMLSVFIFTPAYYQWVPFVLALQGLLFMLPMLLWRMLFRIKAGVNLQRILEKTTNSENSDLFLNQTGLSLHILNALRIPIKKQISKGFETDKTVHYTLGKTVPRITHLLPIYLGIKLLYFTNAVSQLVLMYHFLGLDRAEVGWNPMSFGPLLAQSLLRGEFWQETRIFPRVAFCVLSEMRFMGSKNTHTAQCVLPINMLHEKVYLFLWFWIGLVALCTAVSLPIWIYRIYLPNSRHEYVKVLIRRAALLKEIGPWEINMNQFIDEFLGKDGVFLLHLIGLNVGDVVSTTTAIILMEKYMVLRKAVEEELV</sequence>
<feature type="transmembrane region" description="Helical" evidence="9">
    <location>
        <begin position="221"/>
        <end position="244"/>
    </location>
</feature>
<keyword evidence="8 9" id="KW-0407">Ion channel</keyword>
<evidence type="ECO:0000313" key="10">
    <source>
        <dbReference type="EMBL" id="VEL41448.1"/>
    </source>
</evidence>
<keyword evidence="6 9" id="KW-0406">Ion transport</keyword>
<evidence type="ECO:0000256" key="3">
    <source>
        <dbReference type="ARBA" id="ARBA00022475"/>
    </source>
</evidence>
<dbReference type="OrthoDB" id="6232833at2759"/>
<dbReference type="GO" id="GO:0034220">
    <property type="term" value="P:monoatomic ion transmembrane transport"/>
    <property type="evidence" value="ECO:0007669"/>
    <property type="project" value="UniProtKB-KW"/>
</dbReference>
<evidence type="ECO:0000256" key="6">
    <source>
        <dbReference type="ARBA" id="ARBA00023065"/>
    </source>
</evidence>
<evidence type="ECO:0000256" key="9">
    <source>
        <dbReference type="RuleBase" id="RU010713"/>
    </source>
</evidence>
<feature type="transmembrane region" description="Helical" evidence="9">
    <location>
        <begin position="30"/>
        <end position="52"/>
    </location>
</feature>
<protein>
    <recommendedName>
        <fullName evidence="9">Innexin</fullName>
    </recommendedName>
</protein>
<proteinExistence type="inferred from homology"/>
<name>A0A3S5FH04_9PLAT</name>
<accession>A0A3S5FH04</accession>
<evidence type="ECO:0000256" key="7">
    <source>
        <dbReference type="ARBA" id="ARBA00023136"/>
    </source>
</evidence>
<comment type="caution">
    <text evidence="9">Lacks conserved residue(s) required for the propagation of feature annotation.</text>
</comment>
<dbReference type="PROSITE" id="PS51013">
    <property type="entry name" value="PANNEXIN"/>
    <property type="match status" value="1"/>
</dbReference>